<reference evidence="6 7" key="1">
    <citation type="submission" date="2021-01" db="EMBL/GenBank/DDBJ databases">
        <title>Whole genome shotgun sequence of Verrucosispora qiuiae NBRC 106684.</title>
        <authorList>
            <person name="Komaki H."/>
            <person name="Tamura T."/>
        </authorList>
    </citation>
    <scope>NUCLEOTIDE SEQUENCE [LARGE SCALE GENOMIC DNA]</scope>
    <source>
        <strain evidence="6 7">NBRC 106684</strain>
    </source>
</reference>
<dbReference type="Proteomes" id="UP000653076">
    <property type="component" value="Unassembled WGS sequence"/>
</dbReference>
<evidence type="ECO:0000313" key="6">
    <source>
        <dbReference type="EMBL" id="GIJ26337.1"/>
    </source>
</evidence>
<keyword evidence="3" id="KW-0479">Metal-binding</keyword>
<dbReference type="SFLD" id="SFLDS00003">
    <property type="entry name" value="Haloacid_Dehalogenase"/>
    <property type="match status" value="1"/>
</dbReference>
<comment type="caution">
    <text evidence="6">The sequence shown here is derived from an EMBL/GenBank/DDBJ whole genome shotgun (WGS) entry which is preliminary data.</text>
</comment>
<keyword evidence="6" id="KW-0378">Hydrolase</keyword>
<dbReference type="InterPro" id="IPR006355">
    <property type="entry name" value="LHPP/HDHD2"/>
</dbReference>
<evidence type="ECO:0000256" key="1">
    <source>
        <dbReference type="ARBA" id="ARBA00001946"/>
    </source>
</evidence>
<proteinExistence type="inferred from homology"/>
<gene>
    <name evidence="6" type="ORF">Vqi01_14990</name>
</gene>
<evidence type="ECO:0000256" key="4">
    <source>
        <dbReference type="ARBA" id="ARBA00022842"/>
    </source>
</evidence>
<dbReference type="SUPFAM" id="SSF56784">
    <property type="entry name" value="HAD-like"/>
    <property type="match status" value="1"/>
</dbReference>
<dbReference type="InterPro" id="IPR023214">
    <property type="entry name" value="HAD_sf"/>
</dbReference>
<evidence type="ECO:0000256" key="3">
    <source>
        <dbReference type="ARBA" id="ARBA00022723"/>
    </source>
</evidence>
<organism evidence="6 7">
    <name type="scientific">Micromonospora qiuiae</name>
    <dbReference type="NCBI Taxonomy" id="502268"/>
    <lineage>
        <taxon>Bacteria</taxon>
        <taxon>Bacillati</taxon>
        <taxon>Actinomycetota</taxon>
        <taxon>Actinomycetes</taxon>
        <taxon>Micromonosporales</taxon>
        <taxon>Micromonosporaceae</taxon>
        <taxon>Micromonospora</taxon>
    </lineage>
</organism>
<dbReference type="NCBIfam" id="TIGR01458">
    <property type="entry name" value="HAD-SF-IIA-hyp3"/>
    <property type="match status" value="1"/>
</dbReference>
<dbReference type="RefSeq" id="WP_204033846.1">
    <property type="nucleotide sequence ID" value="NZ_BOPC01000018.1"/>
</dbReference>
<dbReference type="PANTHER" id="PTHR19288:SF46">
    <property type="entry name" value="HALOACID DEHALOGENASE-LIKE HYDROLASE DOMAIN-CONTAINING PROTEIN 2"/>
    <property type="match status" value="1"/>
</dbReference>
<protein>
    <recommendedName>
        <fullName evidence="5">Haloacid dehalogenase-like hydrolase domain-containing protein 2</fullName>
    </recommendedName>
</protein>
<evidence type="ECO:0000256" key="2">
    <source>
        <dbReference type="ARBA" id="ARBA00007958"/>
    </source>
</evidence>
<dbReference type="InterPro" id="IPR036412">
    <property type="entry name" value="HAD-like_sf"/>
</dbReference>
<evidence type="ECO:0000256" key="5">
    <source>
        <dbReference type="ARBA" id="ARBA00039666"/>
    </source>
</evidence>
<keyword evidence="4" id="KW-0460">Magnesium</keyword>
<comment type="similarity">
    <text evidence="2">Belongs to the HAD-like hydrolase superfamily.</text>
</comment>
<sequence length="258" mass="26932">MAAVRAVLLDLEGTLYANEKVIDGATEAVAELRKLGLGVRFLTNTDSKTAERIRVELAGYGLTVAADELFTPVVAAQRLLTAAGARTYALLSRELIGLMPTVAAAGPYTHVLVGDCRETLNYAALDEAFRAVRGGAELLALQRGRYFKRVDGDHIDTGAVVAAIEYASGVTARVLGKPAEDFFRLAAASLGAQAAECVVVGDDATTDVAGGRAAGLRTVQVRTGKYADQSAEGLTGNADHEVDSVAGLPALLRELTAE</sequence>
<dbReference type="InterPro" id="IPR006357">
    <property type="entry name" value="HAD-SF_hydro_IIA"/>
</dbReference>
<evidence type="ECO:0000313" key="7">
    <source>
        <dbReference type="Proteomes" id="UP000653076"/>
    </source>
</evidence>
<dbReference type="Pfam" id="PF13344">
    <property type="entry name" value="Hydrolase_6"/>
    <property type="match status" value="1"/>
</dbReference>
<comment type="cofactor">
    <cofactor evidence="1">
        <name>Mg(2+)</name>
        <dbReference type="ChEBI" id="CHEBI:18420"/>
    </cofactor>
</comment>
<accession>A0ABQ4J854</accession>
<dbReference type="GO" id="GO:0016787">
    <property type="term" value="F:hydrolase activity"/>
    <property type="evidence" value="ECO:0007669"/>
    <property type="project" value="UniProtKB-KW"/>
</dbReference>
<dbReference type="PANTHER" id="PTHR19288">
    <property type="entry name" value="4-NITROPHENYLPHOSPHATASE-RELATED"/>
    <property type="match status" value="1"/>
</dbReference>
<dbReference type="EMBL" id="BOPC01000018">
    <property type="protein sequence ID" value="GIJ26337.1"/>
    <property type="molecule type" value="Genomic_DNA"/>
</dbReference>
<dbReference type="SFLD" id="SFLDG01129">
    <property type="entry name" value="C1.5:_HAD__Beta-PGM__Phosphata"/>
    <property type="match status" value="1"/>
</dbReference>
<keyword evidence="7" id="KW-1185">Reference proteome</keyword>
<dbReference type="Gene3D" id="3.40.50.1000">
    <property type="entry name" value="HAD superfamily/HAD-like"/>
    <property type="match status" value="2"/>
</dbReference>
<dbReference type="NCBIfam" id="TIGR01509">
    <property type="entry name" value="HAD-SF-IA-v3"/>
    <property type="match status" value="1"/>
</dbReference>
<name>A0ABQ4J854_9ACTN</name>
<dbReference type="Pfam" id="PF13242">
    <property type="entry name" value="Hydrolase_like"/>
    <property type="match status" value="1"/>
</dbReference>
<dbReference type="InterPro" id="IPR006439">
    <property type="entry name" value="HAD-SF_hydro_IA"/>
</dbReference>